<protein>
    <recommendedName>
        <fullName evidence="1">SET domain-containing protein</fullName>
    </recommendedName>
</protein>
<dbReference type="CDD" id="cd20071">
    <property type="entry name" value="SET_SMYD"/>
    <property type="match status" value="1"/>
</dbReference>
<proteinExistence type="predicted"/>
<dbReference type="Proteomes" id="UP000308549">
    <property type="component" value="Unassembled WGS sequence"/>
</dbReference>
<dbReference type="AlphaFoldDB" id="A0A4U0TJM9"/>
<dbReference type="Gene3D" id="1.25.40.10">
    <property type="entry name" value="Tetratricopeptide repeat domain"/>
    <property type="match status" value="1"/>
</dbReference>
<evidence type="ECO:0000313" key="3">
    <source>
        <dbReference type="Proteomes" id="UP000308549"/>
    </source>
</evidence>
<dbReference type="PANTHER" id="PTHR47332:SF4">
    <property type="entry name" value="SET DOMAIN-CONTAINING PROTEIN 5"/>
    <property type="match status" value="1"/>
</dbReference>
<dbReference type="PANTHER" id="PTHR47332">
    <property type="entry name" value="SET DOMAIN-CONTAINING PROTEIN 5"/>
    <property type="match status" value="1"/>
</dbReference>
<dbReference type="PROSITE" id="PS50280">
    <property type="entry name" value="SET"/>
    <property type="match status" value="1"/>
</dbReference>
<keyword evidence="3" id="KW-1185">Reference proteome</keyword>
<sequence>MTFIVTRCASSQRQEQQQEMDSSAEGALALAIDAHKSQTIAASSQQLDETERLSEVRLTADRGHGLFATRDIKRGTCIVNEAPIFTFPPDIARYDKHGIHLMLAGFEKLDPEQLQALMQLSSDHPEFERCLKERMGDDFKPGKMFSSVEEMQKALCIYKSNCVRLGFQGQHGSGVFLKYSRLNHSCTPNVSNIYDEFTRKEVVHVTRDVKADEEFTTTYIDLLAPPSVRAMELKKWSFVCTCAACVGPGVTASRRRRERMARVNKTLAVECAGDVFGTSLPRADPAHALASAEELMRLCKEEGLIGSYLYMAYGDCVKYCRRLGDYEKALAYAKEELKIERICYGASCRPQDSAVHQVAGLSSLIQQRRIDEKAARREEKRKVKEMEEKTAYEEGRKEWEAAKKVTKKDKRTVKAAAEKVEMVKEQREALVAGLDAVGLARLAFRLRGETDVAYLRTVLDGERERLGIH</sequence>
<dbReference type="Pfam" id="PF00856">
    <property type="entry name" value="SET"/>
    <property type="match status" value="1"/>
</dbReference>
<dbReference type="OrthoDB" id="265717at2759"/>
<evidence type="ECO:0000313" key="2">
    <source>
        <dbReference type="EMBL" id="TKA21967.1"/>
    </source>
</evidence>
<dbReference type="InterPro" id="IPR001214">
    <property type="entry name" value="SET_dom"/>
</dbReference>
<comment type="caution">
    <text evidence="2">The sequence shown here is derived from an EMBL/GenBank/DDBJ whole genome shotgun (WGS) entry which is preliminary data.</text>
</comment>
<dbReference type="SUPFAM" id="SSF82199">
    <property type="entry name" value="SET domain"/>
    <property type="match status" value="1"/>
</dbReference>
<dbReference type="InterPro" id="IPR046341">
    <property type="entry name" value="SET_dom_sf"/>
</dbReference>
<feature type="domain" description="SET" evidence="1">
    <location>
        <begin position="51"/>
        <end position="220"/>
    </location>
</feature>
<dbReference type="EMBL" id="NAJL01000090">
    <property type="protein sequence ID" value="TKA21967.1"/>
    <property type="molecule type" value="Genomic_DNA"/>
</dbReference>
<gene>
    <name evidence="2" type="ORF">B0A50_08545</name>
</gene>
<dbReference type="InterPro" id="IPR053185">
    <property type="entry name" value="SET_domain_protein"/>
</dbReference>
<organism evidence="2 3">
    <name type="scientific">Salinomyces thailandicus</name>
    <dbReference type="NCBI Taxonomy" id="706561"/>
    <lineage>
        <taxon>Eukaryota</taxon>
        <taxon>Fungi</taxon>
        <taxon>Dikarya</taxon>
        <taxon>Ascomycota</taxon>
        <taxon>Pezizomycotina</taxon>
        <taxon>Dothideomycetes</taxon>
        <taxon>Dothideomycetidae</taxon>
        <taxon>Mycosphaerellales</taxon>
        <taxon>Teratosphaeriaceae</taxon>
        <taxon>Salinomyces</taxon>
    </lineage>
</organism>
<name>A0A4U0TJM9_9PEZI</name>
<dbReference type="Gene3D" id="2.170.270.10">
    <property type="entry name" value="SET domain"/>
    <property type="match status" value="1"/>
</dbReference>
<dbReference type="InterPro" id="IPR011990">
    <property type="entry name" value="TPR-like_helical_dom_sf"/>
</dbReference>
<dbReference type="SMART" id="SM00317">
    <property type="entry name" value="SET"/>
    <property type="match status" value="1"/>
</dbReference>
<accession>A0A4U0TJM9</accession>
<reference evidence="2 3" key="1">
    <citation type="submission" date="2017-03" db="EMBL/GenBank/DDBJ databases">
        <title>Genomes of endolithic fungi from Antarctica.</title>
        <authorList>
            <person name="Coleine C."/>
            <person name="Masonjones S."/>
            <person name="Stajich J.E."/>
        </authorList>
    </citation>
    <scope>NUCLEOTIDE SEQUENCE [LARGE SCALE GENOMIC DNA]</scope>
    <source>
        <strain evidence="2 3">CCFEE 6315</strain>
    </source>
</reference>
<evidence type="ECO:0000259" key="1">
    <source>
        <dbReference type="PROSITE" id="PS50280"/>
    </source>
</evidence>